<dbReference type="Pfam" id="PF01103">
    <property type="entry name" value="Omp85"/>
    <property type="match status" value="1"/>
</dbReference>
<dbReference type="Pfam" id="PF07244">
    <property type="entry name" value="POTRA"/>
    <property type="match status" value="1"/>
</dbReference>
<comment type="caution">
    <text evidence="7">The sequence shown here is derived from an EMBL/GenBank/DDBJ whole genome shotgun (WGS) entry which is preliminary data.</text>
</comment>
<evidence type="ECO:0000259" key="5">
    <source>
        <dbReference type="Pfam" id="PF07244"/>
    </source>
</evidence>
<dbReference type="Gene3D" id="3.10.20.310">
    <property type="entry name" value="membrane protein fhac"/>
    <property type="match status" value="3"/>
</dbReference>
<dbReference type="RefSeq" id="WP_265617700.1">
    <property type="nucleotide sequence ID" value="NZ_JAPFRD010000011.1"/>
</dbReference>
<dbReference type="EMBL" id="JAPFRD010000011">
    <property type="protein sequence ID" value="MCW8108951.1"/>
    <property type="molecule type" value="Genomic_DNA"/>
</dbReference>
<evidence type="ECO:0000256" key="2">
    <source>
        <dbReference type="ARBA" id="ARBA00023136"/>
    </source>
</evidence>
<feature type="domain" description="Bacterial surface antigen (D15)" evidence="4">
    <location>
        <begin position="285"/>
        <end position="598"/>
    </location>
</feature>
<feature type="domain" description="TamA POTRA" evidence="6">
    <location>
        <begin position="42"/>
        <end position="105"/>
    </location>
</feature>
<sequence>MHFTLFKSSNFLNFTIQHKRLAIYLMALCCLFHNVTLLAVDYDIKGVENDKLKDNIKLHLNNLKVEPSNLADPFWREQVAETVATAVKPFGYYNSETLVEVKKDAVVALLVSLNSPLKVANVTREIIGEGRQDDEFRKRFNAFPLKPGDTLEQPVYEAFKSSMFNYALSHGYFDFNWQATRLDLVREQREANILLIAQSGRRYKFGGIRIVGEDKAVAIIERITPFEKGEPYSAEKLTEYNRRLNQSGYFTRVIARPVVNKAVDYVVPIEVTALHKPRDAFNVGVGAATDTGPRFRLRWERPWVNSRGHSVNSELFLSEPEQSLTMDYRIPMENISNDYVSIEAGYQFIEYSNTATQSETLSLSTHRYWQETDSPWQQDGSVTYLKENYRQGDEIPRTTELVMPGYAIRYLKKDDFLNVTKGLYLKGYFQIGREDLLSDIDIMKGGVEGKIIRTYGKHRWVGRAELGAIKTNDFDRVPASLRFFAGGDQSVRGFAYRDISPRSEVFNPVTGERTEATIGAKYLTTQSIEYAYQFKDNWRAAAFVDMGTATNDISGTIDYAIGVGPGIHWISPFGPVRFYVARGFSDYEDSWRIHFMIGPEL</sequence>
<name>A0ABT3P855_9ALTE</name>
<dbReference type="Pfam" id="PF17243">
    <property type="entry name" value="POTRA_TamA_1"/>
    <property type="match status" value="1"/>
</dbReference>
<evidence type="ECO:0000259" key="4">
    <source>
        <dbReference type="Pfam" id="PF01103"/>
    </source>
</evidence>
<keyword evidence="8" id="KW-1185">Reference proteome</keyword>
<evidence type="ECO:0000313" key="7">
    <source>
        <dbReference type="EMBL" id="MCW8108951.1"/>
    </source>
</evidence>
<dbReference type="InterPro" id="IPR010827">
    <property type="entry name" value="BamA/TamA_POTRA"/>
</dbReference>
<evidence type="ECO:0000256" key="1">
    <source>
        <dbReference type="ARBA" id="ARBA00004370"/>
    </source>
</evidence>
<dbReference type="InterPro" id="IPR000184">
    <property type="entry name" value="Bac_surfAg_D15"/>
</dbReference>
<feature type="domain" description="POTRA" evidence="5">
    <location>
        <begin position="203"/>
        <end position="264"/>
    </location>
</feature>
<evidence type="ECO:0000256" key="3">
    <source>
        <dbReference type="SAM" id="Phobius"/>
    </source>
</evidence>
<keyword evidence="2 3" id="KW-0472">Membrane</keyword>
<keyword evidence="3" id="KW-0812">Transmembrane</keyword>
<reference evidence="7" key="1">
    <citation type="submission" date="2022-11" db="EMBL/GenBank/DDBJ databases">
        <title>Alteromonas sp. nov., isolated from sea water of the Qingdao.</title>
        <authorList>
            <person name="Wang Q."/>
        </authorList>
    </citation>
    <scope>NUCLEOTIDE SEQUENCE</scope>
    <source>
        <strain evidence="7">ASW11-7</strain>
    </source>
</reference>
<evidence type="ECO:0000313" key="8">
    <source>
        <dbReference type="Proteomes" id="UP001142810"/>
    </source>
</evidence>
<evidence type="ECO:0000259" key="6">
    <source>
        <dbReference type="Pfam" id="PF17243"/>
    </source>
</evidence>
<feature type="transmembrane region" description="Helical" evidence="3">
    <location>
        <begin position="21"/>
        <end position="40"/>
    </location>
</feature>
<dbReference type="InterPro" id="IPR035243">
    <property type="entry name" value="TamA_POTRA_Dom_1"/>
</dbReference>
<accession>A0ABT3P855</accession>
<comment type="subcellular location">
    <subcellularLocation>
        <location evidence="1">Membrane</location>
    </subcellularLocation>
</comment>
<protein>
    <submittedName>
        <fullName evidence="7">Autotransporter assembly complex protein TamA</fullName>
    </submittedName>
</protein>
<gene>
    <name evidence="7" type="ORF">OPS25_10645</name>
</gene>
<dbReference type="Proteomes" id="UP001142810">
    <property type="component" value="Unassembled WGS sequence"/>
</dbReference>
<proteinExistence type="predicted"/>
<dbReference type="Gene3D" id="2.40.160.50">
    <property type="entry name" value="membrane protein fhac: a member of the omp85/tpsb transporter family"/>
    <property type="match status" value="1"/>
</dbReference>
<keyword evidence="3" id="KW-1133">Transmembrane helix</keyword>
<organism evidence="7 8">
    <name type="scientific">Alteromonas aquimaris</name>
    <dbReference type="NCBI Taxonomy" id="2998417"/>
    <lineage>
        <taxon>Bacteria</taxon>
        <taxon>Pseudomonadati</taxon>
        <taxon>Pseudomonadota</taxon>
        <taxon>Gammaproteobacteria</taxon>
        <taxon>Alteromonadales</taxon>
        <taxon>Alteromonadaceae</taxon>
        <taxon>Alteromonas/Salinimonas group</taxon>
        <taxon>Alteromonas</taxon>
    </lineage>
</organism>